<sequence length="212" mass="23407">MLTNQNREYDYGKHNNVALYGEAAELAHRTWIEPGEKPIAIFGCHGHIGSTVGNAHRVPHQPYGEVHSMRPRVLTAPLPTAPVSEGRFVGDEWVHDPSLAAWAYASLPDAQAIRIVDHLASGHDDTWLVLSDRRLGVLIDNNRIGDATEPAEPFMITLWELPLSAVARISAVPLGRASVPQWVFRFEFTDSALDFAFPAAEDMAKRVTAALR</sequence>
<keyword evidence="2" id="KW-1185">Reference proteome</keyword>
<dbReference type="Proteomes" id="UP001589693">
    <property type="component" value="Unassembled WGS sequence"/>
</dbReference>
<proteinExistence type="predicted"/>
<evidence type="ECO:0000313" key="1">
    <source>
        <dbReference type="EMBL" id="MFB9905096.1"/>
    </source>
</evidence>
<dbReference type="EMBL" id="JBHLZU010000011">
    <property type="protein sequence ID" value="MFB9905096.1"/>
    <property type="molecule type" value="Genomic_DNA"/>
</dbReference>
<comment type="caution">
    <text evidence="1">The sequence shown here is derived from an EMBL/GenBank/DDBJ whole genome shotgun (WGS) entry which is preliminary data.</text>
</comment>
<evidence type="ECO:0000313" key="2">
    <source>
        <dbReference type="Proteomes" id="UP001589693"/>
    </source>
</evidence>
<dbReference type="RefSeq" id="WP_377852379.1">
    <property type="nucleotide sequence ID" value="NZ_JBHLZU010000011.1"/>
</dbReference>
<name>A0ABV5ZW29_9PSEU</name>
<reference evidence="1 2" key="1">
    <citation type="submission" date="2024-09" db="EMBL/GenBank/DDBJ databases">
        <authorList>
            <person name="Sun Q."/>
            <person name="Mori K."/>
        </authorList>
    </citation>
    <scope>NUCLEOTIDE SEQUENCE [LARGE SCALE GENOMIC DNA]</scope>
    <source>
        <strain evidence="1 2">TBRC 7907</strain>
    </source>
</reference>
<organism evidence="1 2">
    <name type="scientific">Allokutzneria oryzae</name>
    <dbReference type="NCBI Taxonomy" id="1378989"/>
    <lineage>
        <taxon>Bacteria</taxon>
        <taxon>Bacillati</taxon>
        <taxon>Actinomycetota</taxon>
        <taxon>Actinomycetes</taxon>
        <taxon>Pseudonocardiales</taxon>
        <taxon>Pseudonocardiaceae</taxon>
        <taxon>Allokutzneria</taxon>
    </lineage>
</organism>
<accession>A0ABV5ZW29</accession>
<protein>
    <submittedName>
        <fullName evidence="1">Uncharacterized protein</fullName>
    </submittedName>
</protein>
<gene>
    <name evidence="1" type="ORF">ACFFQA_14250</name>
</gene>